<dbReference type="EMBL" id="JBHTKA010000001">
    <property type="protein sequence ID" value="MFD0997670.1"/>
    <property type="molecule type" value="Genomic_DNA"/>
</dbReference>
<name>A0ABW3JVI9_9BACT</name>
<sequence>MRTIAEILEQINIAKQRINEIYLSITGEVNSDATLAGLTSASKTAEFKLWIYIWACMSYIQEQVWEEKRLEIEEEVNNSVAGTDQWLQQELLKFQYGDALLINTTTKKPYYAVIDATKQIVKRCAVVSSGGVTQIKVAKENGSGDPIALSAPELSAFASYMKKIQFAGSNLGAPVSLASDKLNAPMTVYYNGTVVLDDMKALVQAAFNNYLKNLPFNAEYKISAHQDYIQAVANVNDVVIGVVQAKANAGSYGTVNRVYYPAAGYLERDATIDFDTMITYVPQ</sequence>
<accession>A0ABW3JVI9</accession>
<comment type="caution">
    <text evidence="1">The sequence shown here is derived from an EMBL/GenBank/DDBJ whole genome shotgun (WGS) entry which is preliminary data.</text>
</comment>
<protein>
    <recommendedName>
        <fullName evidence="3">Baseplate protein J-like domain-containing protein</fullName>
    </recommendedName>
</protein>
<dbReference type="Proteomes" id="UP001597112">
    <property type="component" value="Unassembled WGS sequence"/>
</dbReference>
<dbReference type="RefSeq" id="WP_377573044.1">
    <property type="nucleotide sequence ID" value="NZ_JBHTKA010000001.1"/>
</dbReference>
<organism evidence="1 2">
    <name type="scientific">Ohtaekwangia kribbensis</name>
    <dbReference type="NCBI Taxonomy" id="688913"/>
    <lineage>
        <taxon>Bacteria</taxon>
        <taxon>Pseudomonadati</taxon>
        <taxon>Bacteroidota</taxon>
        <taxon>Cytophagia</taxon>
        <taxon>Cytophagales</taxon>
        <taxon>Fulvivirgaceae</taxon>
        <taxon>Ohtaekwangia</taxon>
    </lineage>
</organism>
<proteinExistence type="predicted"/>
<keyword evidence="2" id="KW-1185">Reference proteome</keyword>
<evidence type="ECO:0000313" key="2">
    <source>
        <dbReference type="Proteomes" id="UP001597112"/>
    </source>
</evidence>
<reference evidence="2" key="1">
    <citation type="journal article" date="2019" name="Int. J. Syst. Evol. Microbiol.">
        <title>The Global Catalogue of Microorganisms (GCM) 10K type strain sequencing project: providing services to taxonomists for standard genome sequencing and annotation.</title>
        <authorList>
            <consortium name="The Broad Institute Genomics Platform"/>
            <consortium name="The Broad Institute Genome Sequencing Center for Infectious Disease"/>
            <person name="Wu L."/>
            <person name="Ma J."/>
        </authorList>
    </citation>
    <scope>NUCLEOTIDE SEQUENCE [LARGE SCALE GENOMIC DNA]</scope>
    <source>
        <strain evidence="2">CCUG 58938</strain>
    </source>
</reference>
<gene>
    <name evidence="1" type="ORF">ACFQ21_00060</name>
</gene>
<evidence type="ECO:0000313" key="1">
    <source>
        <dbReference type="EMBL" id="MFD0997670.1"/>
    </source>
</evidence>
<evidence type="ECO:0008006" key="3">
    <source>
        <dbReference type="Google" id="ProtNLM"/>
    </source>
</evidence>